<dbReference type="RefSeq" id="WP_124737188.1">
    <property type="nucleotide sequence ID" value="NZ_CP034086.1"/>
</dbReference>
<evidence type="ECO:0000256" key="1">
    <source>
        <dbReference type="ARBA" id="ARBA00004651"/>
    </source>
</evidence>
<dbReference type="Gene3D" id="3.40.50.300">
    <property type="entry name" value="P-loop containing nucleotide triphosphate hydrolases"/>
    <property type="match status" value="1"/>
</dbReference>
<dbReference type="InterPro" id="IPR003439">
    <property type="entry name" value="ABC_transporter-like_ATP-bd"/>
</dbReference>
<feature type="transmembrane region" description="Helical" evidence="11">
    <location>
        <begin position="313"/>
        <end position="333"/>
    </location>
</feature>
<dbReference type="SUPFAM" id="SSF52540">
    <property type="entry name" value="P-loop containing nucleoside triphosphate hydrolases"/>
    <property type="match status" value="1"/>
</dbReference>
<dbReference type="Pfam" id="PF00005">
    <property type="entry name" value="ABC_tran"/>
    <property type="match status" value="1"/>
</dbReference>
<dbReference type="SUPFAM" id="SSF90123">
    <property type="entry name" value="ABC transporter transmembrane region"/>
    <property type="match status" value="1"/>
</dbReference>
<evidence type="ECO:0000313" key="15">
    <source>
        <dbReference type="EMBL" id="AZG75282.1"/>
    </source>
</evidence>
<feature type="domain" description="ABC transmembrane type-1" evidence="13">
    <location>
        <begin position="175"/>
        <end position="454"/>
    </location>
</feature>
<dbReference type="InterPro" id="IPR039421">
    <property type="entry name" value="Type_1_exporter"/>
</dbReference>
<dbReference type="FunFam" id="3.40.50.300:FF:000299">
    <property type="entry name" value="ABC transporter ATP-binding protein/permease"/>
    <property type="match status" value="1"/>
</dbReference>
<dbReference type="PROSITE" id="PS50990">
    <property type="entry name" value="PEPTIDASE_C39"/>
    <property type="match status" value="1"/>
</dbReference>
<protein>
    <submittedName>
        <fullName evidence="15">Type I secretion system permease/ATPase</fullName>
    </submittedName>
</protein>
<dbReference type="GO" id="GO:0140359">
    <property type="term" value="F:ABC-type transporter activity"/>
    <property type="evidence" value="ECO:0007669"/>
    <property type="project" value="InterPro"/>
</dbReference>
<dbReference type="GO" id="GO:0016887">
    <property type="term" value="F:ATP hydrolysis activity"/>
    <property type="evidence" value="ECO:0007669"/>
    <property type="project" value="InterPro"/>
</dbReference>
<keyword evidence="9 11" id="KW-0472">Membrane</keyword>
<dbReference type="KEGG" id="mros:EHO51_00095"/>
<dbReference type="PANTHER" id="PTHR24221:SF647">
    <property type="entry name" value="BLL6336 PROTEIN"/>
    <property type="match status" value="1"/>
</dbReference>
<accession>A0A3G8M2C7</accession>
<dbReference type="GO" id="GO:0030253">
    <property type="term" value="P:protein secretion by the type I secretion system"/>
    <property type="evidence" value="ECO:0007669"/>
    <property type="project" value="InterPro"/>
</dbReference>
<sequence length="730" mass="81359">MHDAAADETAPTEERPHEEPAGRLEDSGLQGLCGIAAYYRIVASPDQIRRELALHGTSVSCEDLVRAAVLIGLKARLIRPIHKQRLAALPSPAIVRTRIGRFEIFGGKMPSGDYRLVDPITRADRSLPLDQIHEVIDAVILVSRRLGGAGVEPKHFSLRWFLPSIWRYRRPLLHVLVASFFVQIFALVTPLFFQVVIDKVLSHRGYDTLFVMIGGLAVIGAFDVVLQYLRTYALSHTTNRIDVELGRRLFFHLFHLPMAYFETRSAGQTVARVRELETIRSFLTGQGLFSLLDIFFTIVFLAVLWAYSWKLTLIVIASIPLYLIVAAFIRPILQEMIKEKFNRGAESQQMLVEAVVGVQTIKSTAVEPSMQTQWEEKLASYVSKSFDTGLLGAGGQSAIQYISKLTNALLLLFGAKAVIDGELSVGEFVAFNMISAQVAQPILRLSQIWQDFQQVQISIDRLGDILNAPMEPLNLAHGNLPPAKGEIEFRNVTFRYRPGSPEILKNISFKIKPGEVIGVVGRSGSGKSTLAKLVQRFYAPEEGQILVDGADIMQVNPAWLRSQIGVVLQENLLFNRSLHDNIALANPAMSRAQVVAAARMSGADEFISRLANGYDTMVEERGSNLSGGQRQRIAIARALAINPRILIFDEATSALDYESERIIQKNMFEIVKSRTVIIIAHRLQAVRRCDRIISLSEGRIQEMGAHDELIRNPNGLYAHLWSLQNDLEAV</sequence>
<keyword evidence="4" id="KW-1003">Cell membrane</keyword>
<dbReference type="InterPro" id="IPR011527">
    <property type="entry name" value="ABC1_TM_dom"/>
</dbReference>
<evidence type="ECO:0000256" key="10">
    <source>
        <dbReference type="SAM" id="MobiDB-lite"/>
    </source>
</evidence>
<keyword evidence="7" id="KW-0067">ATP-binding</keyword>
<evidence type="ECO:0000313" key="16">
    <source>
        <dbReference type="Proteomes" id="UP000273982"/>
    </source>
</evidence>
<dbReference type="InterPro" id="IPR005074">
    <property type="entry name" value="Peptidase_C39"/>
</dbReference>
<dbReference type="GO" id="GO:0005524">
    <property type="term" value="F:ATP binding"/>
    <property type="evidence" value="ECO:0007669"/>
    <property type="project" value="UniProtKB-KW"/>
</dbReference>
<dbReference type="GO" id="GO:0006508">
    <property type="term" value="P:proteolysis"/>
    <property type="evidence" value="ECO:0007669"/>
    <property type="project" value="InterPro"/>
</dbReference>
<keyword evidence="5 11" id="KW-0812">Transmembrane</keyword>
<evidence type="ECO:0000256" key="8">
    <source>
        <dbReference type="ARBA" id="ARBA00022989"/>
    </source>
</evidence>
<feature type="domain" description="ABC transporter" evidence="12">
    <location>
        <begin position="487"/>
        <end position="722"/>
    </location>
</feature>
<dbReference type="AlphaFoldDB" id="A0A3G8M2C7"/>
<keyword evidence="6" id="KW-0547">Nucleotide-binding</keyword>
<dbReference type="SMART" id="SM00382">
    <property type="entry name" value="AAA"/>
    <property type="match status" value="1"/>
</dbReference>
<dbReference type="GO" id="GO:0034040">
    <property type="term" value="F:ATPase-coupled lipid transmembrane transporter activity"/>
    <property type="evidence" value="ECO:0007669"/>
    <property type="project" value="TreeGrafter"/>
</dbReference>
<dbReference type="PROSITE" id="PS50893">
    <property type="entry name" value="ABC_TRANSPORTER_2"/>
    <property type="match status" value="1"/>
</dbReference>
<evidence type="ECO:0000256" key="2">
    <source>
        <dbReference type="ARBA" id="ARBA00005417"/>
    </source>
</evidence>
<dbReference type="CDD" id="cd18588">
    <property type="entry name" value="ABC_6TM_CyaB_HlyB_like"/>
    <property type="match status" value="1"/>
</dbReference>
<dbReference type="PROSITE" id="PS00211">
    <property type="entry name" value="ABC_TRANSPORTER_1"/>
    <property type="match status" value="1"/>
</dbReference>
<dbReference type="Pfam" id="PF03412">
    <property type="entry name" value="Peptidase_C39"/>
    <property type="match status" value="1"/>
</dbReference>
<feature type="compositionally biased region" description="Basic and acidic residues" evidence="10">
    <location>
        <begin position="12"/>
        <end position="26"/>
    </location>
</feature>
<evidence type="ECO:0000256" key="11">
    <source>
        <dbReference type="SAM" id="Phobius"/>
    </source>
</evidence>
<dbReference type="InterPro" id="IPR017871">
    <property type="entry name" value="ABC_transporter-like_CS"/>
</dbReference>
<dbReference type="Gene3D" id="3.90.70.10">
    <property type="entry name" value="Cysteine proteinases"/>
    <property type="match status" value="1"/>
</dbReference>
<dbReference type="PANTHER" id="PTHR24221">
    <property type="entry name" value="ATP-BINDING CASSETTE SUB-FAMILY B"/>
    <property type="match status" value="1"/>
</dbReference>
<dbReference type="Pfam" id="PF00664">
    <property type="entry name" value="ABC_membrane"/>
    <property type="match status" value="1"/>
</dbReference>
<keyword evidence="8 11" id="KW-1133">Transmembrane helix</keyword>
<name>A0A3G8M2C7_9HYPH</name>
<evidence type="ECO:0000256" key="9">
    <source>
        <dbReference type="ARBA" id="ARBA00023136"/>
    </source>
</evidence>
<evidence type="ECO:0000256" key="4">
    <source>
        <dbReference type="ARBA" id="ARBA00022475"/>
    </source>
</evidence>
<feature type="transmembrane region" description="Helical" evidence="11">
    <location>
        <begin position="288"/>
        <end position="307"/>
    </location>
</feature>
<comment type="similarity">
    <text evidence="2">Belongs to the ABC transporter superfamily.</text>
</comment>
<dbReference type="GO" id="GO:0005886">
    <property type="term" value="C:plasma membrane"/>
    <property type="evidence" value="ECO:0007669"/>
    <property type="project" value="UniProtKB-SubCell"/>
</dbReference>
<feature type="region of interest" description="Disordered" evidence="10">
    <location>
        <begin position="1"/>
        <end position="26"/>
    </location>
</feature>
<evidence type="ECO:0000259" key="13">
    <source>
        <dbReference type="PROSITE" id="PS50929"/>
    </source>
</evidence>
<feature type="transmembrane region" description="Helical" evidence="11">
    <location>
        <begin position="209"/>
        <end position="229"/>
    </location>
</feature>
<dbReference type="InterPro" id="IPR027417">
    <property type="entry name" value="P-loop_NTPase"/>
</dbReference>
<dbReference type="PROSITE" id="PS50929">
    <property type="entry name" value="ABC_TM1F"/>
    <property type="match status" value="1"/>
</dbReference>
<reference evidence="15 16" key="1">
    <citation type="submission" date="2018-11" db="EMBL/GenBank/DDBJ databases">
        <title>Genome squencing of methanotrophic bacteria isolated from alkaline groundwater in Korea.</title>
        <authorList>
            <person name="Nguyen L.N."/>
        </authorList>
    </citation>
    <scope>NUCLEOTIDE SEQUENCE [LARGE SCALE GENOMIC DNA]</scope>
    <source>
        <strain evidence="15 16">GW6</strain>
    </source>
</reference>
<keyword evidence="3" id="KW-0813">Transport</keyword>
<evidence type="ECO:0000259" key="12">
    <source>
        <dbReference type="PROSITE" id="PS50893"/>
    </source>
</evidence>
<evidence type="ECO:0000256" key="3">
    <source>
        <dbReference type="ARBA" id="ARBA00022448"/>
    </source>
</evidence>
<organism evidence="15 16">
    <name type="scientific">Methylocystis rosea</name>
    <dbReference type="NCBI Taxonomy" id="173366"/>
    <lineage>
        <taxon>Bacteria</taxon>
        <taxon>Pseudomonadati</taxon>
        <taxon>Pseudomonadota</taxon>
        <taxon>Alphaproteobacteria</taxon>
        <taxon>Hyphomicrobiales</taxon>
        <taxon>Methylocystaceae</taxon>
        <taxon>Methylocystis</taxon>
    </lineage>
</organism>
<dbReference type="GO" id="GO:0030256">
    <property type="term" value="C:type I protein secretion system complex"/>
    <property type="evidence" value="ECO:0007669"/>
    <property type="project" value="InterPro"/>
</dbReference>
<dbReference type="Gene3D" id="1.20.1560.10">
    <property type="entry name" value="ABC transporter type 1, transmembrane domain"/>
    <property type="match status" value="1"/>
</dbReference>
<dbReference type="InterPro" id="IPR010132">
    <property type="entry name" value="ATPase_T1SS_HlyB"/>
</dbReference>
<comment type="subcellular location">
    <subcellularLocation>
        <location evidence="1">Cell membrane</location>
        <topology evidence="1">Multi-pass membrane protein</topology>
    </subcellularLocation>
</comment>
<dbReference type="EMBL" id="CP034086">
    <property type="protein sequence ID" value="AZG75282.1"/>
    <property type="molecule type" value="Genomic_DNA"/>
</dbReference>
<dbReference type="NCBIfam" id="TIGR01846">
    <property type="entry name" value="type_I_sec_HlyB"/>
    <property type="match status" value="1"/>
</dbReference>
<dbReference type="InterPro" id="IPR036640">
    <property type="entry name" value="ABC1_TM_sf"/>
</dbReference>
<feature type="domain" description="Peptidase C39" evidence="14">
    <location>
        <begin position="17"/>
        <end position="143"/>
    </location>
</feature>
<evidence type="ECO:0000256" key="6">
    <source>
        <dbReference type="ARBA" id="ARBA00022741"/>
    </source>
</evidence>
<evidence type="ECO:0000259" key="14">
    <source>
        <dbReference type="PROSITE" id="PS50990"/>
    </source>
</evidence>
<dbReference type="InterPro" id="IPR003593">
    <property type="entry name" value="AAA+_ATPase"/>
</dbReference>
<evidence type="ECO:0000256" key="7">
    <source>
        <dbReference type="ARBA" id="ARBA00022840"/>
    </source>
</evidence>
<feature type="transmembrane region" description="Helical" evidence="11">
    <location>
        <begin position="172"/>
        <end position="197"/>
    </location>
</feature>
<gene>
    <name evidence="15" type="ORF">EHO51_00095</name>
</gene>
<evidence type="ECO:0000256" key="5">
    <source>
        <dbReference type="ARBA" id="ARBA00022692"/>
    </source>
</evidence>
<proteinExistence type="inferred from homology"/>
<dbReference type="Proteomes" id="UP000273982">
    <property type="component" value="Chromosome"/>
</dbReference>
<dbReference type="GO" id="GO:0008233">
    <property type="term" value="F:peptidase activity"/>
    <property type="evidence" value="ECO:0007669"/>
    <property type="project" value="InterPro"/>
</dbReference>